<dbReference type="InterPro" id="IPR051181">
    <property type="entry name" value="CAF1_poly(A)_ribonucleases"/>
</dbReference>
<dbReference type="GO" id="GO:0003723">
    <property type="term" value="F:RNA binding"/>
    <property type="evidence" value="ECO:0007669"/>
    <property type="project" value="TreeGrafter"/>
</dbReference>
<name>A0A1Q5UHK9_9EURO</name>
<comment type="caution">
    <text evidence="2">The sequence shown here is derived from an EMBL/GenBank/DDBJ whole genome shotgun (WGS) entry which is preliminary data.</text>
</comment>
<reference evidence="2 3" key="1">
    <citation type="submission" date="2016-10" db="EMBL/GenBank/DDBJ databases">
        <title>Genome sequence of the ascomycete fungus Penicillium subrubescens.</title>
        <authorList>
            <person name="De Vries R.P."/>
            <person name="Peng M."/>
            <person name="Dilokpimol A."/>
            <person name="Hilden K."/>
            <person name="Makela M.R."/>
            <person name="Grigoriev I."/>
            <person name="Riley R."/>
            <person name="Granchi Z."/>
        </authorList>
    </citation>
    <scope>NUCLEOTIDE SEQUENCE [LARGE SCALE GENOMIC DNA]</scope>
    <source>
        <strain evidence="2 3">CBS 132785</strain>
    </source>
</reference>
<dbReference type="GO" id="GO:1990431">
    <property type="term" value="P:priRNA 3'-end processing"/>
    <property type="evidence" value="ECO:0007669"/>
    <property type="project" value="TreeGrafter"/>
</dbReference>
<sequence length="579" mass="65994">MDLTSANFVSELPWILNEIASSCFVAMDLEMSGIPLSIKQQGHKSLQNHYQENKAAAEKYQILQVGLTICREDKESGSYLLKPYNIFLHPCLDRNLNVNRECTFNGWSMDFLIGHRFDVGKAFSSGVRYLSRQEEVTTHEVAARIWAPSPPTEVERKLPDVEDIQFVQDVRFKINTWIAGGKTRGTPLNIYLRLDNEGKARQGLPIEVSAKHRWAVHTLVKDEYPSLKARGMPDCVQIEKRNGGAMRYGQRMEESSKRIRRHVGFRWIVEALVGGDVNLEPSTFEPLLPEVRDPLIDAKALTERLKSRLKENRPIIVGHNCFTDMIYFYQCFLGPLPDKVDEFISLIHETFPIVIDTKYLADQDWDAVNSSTALEELTKKLAKIRTPRIAIEHTFSKYLRKRNVHEAGYDSMLTAIAFLKTATHIEEGGKLPKGMRGHIEHMSLRLASALTNPVQDLFPSKGPIRRRGPFYDFFDIEDEEQGPQAEEPVLQTSPLALADTGSKEITEKVQNKLFIPRLGSEFWHTYGNRLCAFAAFERTVYLGPTEKPVNVMKKTEPNDVNREANHEKVVKTGVLIRLD</sequence>
<proteinExistence type="inferred from homology"/>
<comment type="similarity">
    <text evidence="1">Belongs to the CAF1 family.</text>
</comment>
<protein>
    <submittedName>
        <fullName evidence="2">Poly(A)-specific ribonuclease PARN</fullName>
    </submittedName>
</protein>
<dbReference type="Gene3D" id="3.30.420.10">
    <property type="entry name" value="Ribonuclease H-like superfamily/Ribonuclease H"/>
    <property type="match status" value="2"/>
</dbReference>
<evidence type="ECO:0000313" key="2">
    <source>
        <dbReference type="EMBL" id="OKP11943.1"/>
    </source>
</evidence>
<dbReference type="STRING" id="1316194.A0A1Q5UHK9"/>
<dbReference type="InterPro" id="IPR006941">
    <property type="entry name" value="RNase_CAF1"/>
</dbReference>
<dbReference type="Proteomes" id="UP000186955">
    <property type="component" value="Unassembled WGS sequence"/>
</dbReference>
<dbReference type="InterPro" id="IPR012337">
    <property type="entry name" value="RNaseH-like_sf"/>
</dbReference>
<dbReference type="PANTHER" id="PTHR15092:SF22">
    <property type="entry name" value="POLY(A)-SPECIFIC RIBONUCLEASE PNLDC1"/>
    <property type="match status" value="1"/>
</dbReference>
<dbReference type="AlphaFoldDB" id="A0A1Q5UHK9"/>
<dbReference type="OrthoDB" id="1432093at2759"/>
<dbReference type="GO" id="GO:0000289">
    <property type="term" value="P:nuclear-transcribed mRNA poly(A) tail shortening"/>
    <property type="evidence" value="ECO:0007669"/>
    <property type="project" value="TreeGrafter"/>
</dbReference>
<dbReference type="GO" id="GO:0005634">
    <property type="term" value="C:nucleus"/>
    <property type="evidence" value="ECO:0007669"/>
    <property type="project" value="TreeGrafter"/>
</dbReference>
<dbReference type="PANTHER" id="PTHR15092">
    <property type="entry name" value="POLY A -SPECIFIC RIBONUCLEASE/TARGET OF EGR1, MEMBER 1"/>
    <property type="match status" value="1"/>
</dbReference>
<dbReference type="GO" id="GO:0000175">
    <property type="term" value="F:3'-5'-RNA exonuclease activity"/>
    <property type="evidence" value="ECO:0007669"/>
    <property type="project" value="TreeGrafter"/>
</dbReference>
<dbReference type="InterPro" id="IPR036397">
    <property type="entry name" value="RNaseH_sf"/>
</dbReference>
<gene>
    <name evidence="2" type="ORF">PENSUB_2495</name>
</gene>
<evidence type="ECO:0000256" key="1">
    <source>
        <dbReference type="ARBA" id="ARBA00008372"/>
    </source>
</evidence>
<organism evidence="2 3">
    <name type="scientific">Penicillium subrubescens</name>
    <dbReference type="NCBI Taxonomy" id="1316194"/>
    <lineage>
        <taxon>Eukaryota</taxon>
        <taxon>Fungi</taxon>
        <taxon>Dikarya</taxon>
        <taxon>Ascomycota</taxon>
        <taxon>Pezizomycotina</taxon>
        <taxon>Eurotiomycetes</taxon>
        <taxon>Eurotiomycetidae</taxon>
        <taxon>Eurotiales</taxon>
        <taxon>Aspergillaceae</taxon>
        <taxon>Penicillium</taxon>
    </lineage>
</organism>
<dbReference type="SUPFAM" id="SSF53098">
    <property type="entry name" value="Ribonuclease H-like"/>
    <property type="match status" value="1"/>
</dbReference>
<keyword evidence="3" id="KW-1185">Reference proteome</keyword>
<dbReference type="GO" id="GO:1990432">
    <property type="term" value="P:siRNA 3'-end processing"/>
    <property type="evidence" value="ECO:0007669"/>
    <property type="project" value="TreeGrafter"/>
</dbReference>
<dbReference type="Pfam" id="PF04857">
    <property type="entry name" value="CAF1"/>
    <property type="match status" value="1"/>
</dbReference>
<evidence type="ECO:0000313" key="3">
    <source>
        <dbReference type="Proteomes" id="UP000186955"/>
    </source>
</evidence>
<accession>A0A1Q5UHK9</accession>
<dbReference type="EMBL" id="MNBE01000255">
    <property type="protein sequence ID" value="OKP11943.1"/>
    <property type="molecule type" value="Genomic_DNA"/>
</dbReference>